<reference evidence="2" key="1">
    <citation type="journal article" date="2019" name="Int. J. Syst. Evol. Microbiol.">
        <title>The Global Catalogue of Microorganisms (GCM) 10K type strain sequencing project: providing services to taxonomists for standard genome sequencing and annotation.</title>
        <authorList>
            <consortium name="The Broad Institute Genomics Platform"/>
            <consortium name="The Broad Institute Genome Sequencing Center for Infectious Disease"/>
            <person name="Wu L."/>
            <person name="Ma J."/>
        </authorList>
    </citation>
    <scope>NUCLEOTIDE SEQUENCE [LARGE SCALE GENOMIC DNA]</scope>
    <source>
        <strain evidence="2">CCM 8912</strain>
    </source>
</reference>
<sequence>MLTPSVKVFMYMLTMSDSPSVDTEPVWRDRYRLSPTRVIARLLRRGLIQPVPGNAVRFELTAKGQAALADIDSWLWIHEYYLPDVIDFDHVFTLPWLHPKIDYHYIEKMLANAKAKYADDPTYLTLLLRHQLRLEYDTHHNHDAMLTLMALIDADLDPQPDGSELTYETTWAKMSEFEKNTLKTLLGRLNWNLATFEMQFSAWLDQQPRRARVFTRFELMTIVMYEIGDAKPQLCALYKKAAARANGGAALASEMCDA</sequence>
<dbReference type="RefSeq" id="WP_125757425.1">
    <property type="nucleotide sequence ID" value="NZ_JBHTOK010000013.1"/>
</dbReference>
<protein>
    <submittedName>
        <fullName evidence="1">Uncharacterized protein</fullName>
    </submittedName>
</protein>
<keyword evidence="2" id="KW-1185">Reference proteome</keyword>
<proteinExistence type="predicted"/>
<accession>A0ABW4CSV6</accession>
<name>A0ABW4CSV6_9LACO</name>
<dbReference type="Proteomes" id="UP001597212">
    <property type="component" value="Unassembled WGS sequence"/>
</dbReference>
<dbReference type="EMBL" id="JBHTOK010000013">
    <property type="protein sequence ID" value="MFD1440349.1"/>
    <property type="molecule type" value="Genomic_DNA"/>
</dbReference>
<comment type="caution">
    <text evidence="1">The sequence shown here is derived from an EMBL/GenBank/DDBJ whole genome shotgun (WGS) entry which is preliminary data.</text>
</comment>
<evidence type="ECO:0000313" key="2">
    <source>
        <dbReference type="Proteomes" id="UP001597212"/>
    </source>
</evidence>
<gene>
    <name evidence="1" type="ORF">ACFQ5K_02960</name>
</gene>
<evidence type="ECO:0000313" key="1">
    <source>
        <dbReference type="EMBL" id="MFD1440349.1"/>
    </source>
</evidence>
<organism evidence="1 2">
    <name type="scientific">Lacticaseibacillus hegangensis</name>
    <dbReference type="NCBI Taxonomy" id="2486010"/>
    <lineage>
        <taxon>Bacteria</taxon>
        <taxon>Bacillati</taxon>
        <taxon>Bacillota</taxon>
        <taxon>Bacilli</taxon>
        <taxon>Lactobacillales</taxon>
        <taxon>Lactobacillaceae</taxon>
        <taxon>Lacticaseibacillus</taxon>
    </lineage>
</organism>